<dbReference type="EMBL" id="CP101914">
    <property type="protein sequence ID" value="UUI02673.1"/>
    <property type="molecule type" value="Genomic_DNA"/>
</dbReference>
<dbReference type="RefSeq" id="WP_040978196.1">
    <property type="nucleotide sequence ID" value="NZ_CABKTI010000001.1"/>
</dbReference>
<feature type="transmembrane region" description="Helical" evidence="1">
    <location>
        <begin position="34"/>
        <end position="54"/>
    </location>
</feature>
<proteinExistence type="predicted"/>
<name>A0ABY5JQS5_9BACI</name>
<dbReference type="Proteomes" id="UP001059773">
    <property type="component" value="Chromosome"/>
</dbReference>
<sequence>MRHPLEKFIRMEVIAIMAGLFFGIFAWITGWLFFLFFACYLFVFSMFSNALILLHTRRGSDAIKQAIRAVLLFLFITSIYFYL</sequence>
<organism evidence="2 3">
    <name type="scientific">Oceanobacillus jeddahense</name>
    <dbReference type="NCBI Taxonomy" id="1462527"/>
    <lineage>
        <taxon>Bacteria</taxon>
        <taxon>Bacillati</taxon>
        <taxon>Bacillota</taxon>
        <taxon>Bacilli</taxon>
        <taxon>Bacillales</taxon>
        <taxon>Bacillaceae</taxon>
        <taxon>Oceanobacillus</taxon>
    </lineage>
</organism>
<evidence type="ECO:0000256" key="1">
    <source>
        <dbReference type="SAM" id="Phobius"/>
    </source>
</evidence>
<keyword evidence="1" id="KW-0472">Membrane</keyword>
<evidence type="ECO:0000313" key="2">
    <source>
        <dbReference type="EMBL" id="UUI02673.1"/>
    </source>
</evidence>
<accession>A0ABY5JQS5</accession>
<feature type="transmembrane region" description="Helical" evidence="1">
    <location>
        <begin position="66"/>
        <end position="82"/>
    </location>
</feature>
<gene>
    <name evidence="2" type="ORF">NP439_21985</name>
</gene>
<keyword evidence="1" id="KW-1133">Transmembrane helix</keyword>
<keyword evidence="1" id="KW-0812">Transmembrane</keyword>
<evidence type="ECO:0000313" key="3">
    <source>
        <dbReference type="Proteomes" id="UP001059773"/>
    </source>
</evidence>
<feature type="transmembrane region" description="Helical" evidence="1">
    <location>
        <begin position="12"/>
        <end position="28"/>
    </location>
</feature>
<reference evidence="2" key="1">
    <citation type="submission" date="2022-07" db="EMBL/GenBank/DDBJ databases">
        <title>FELIX.</title>
        <authorList>
            <person name="Wan K.H."/>
            <person name="Park S."/>
            <person name="Lawrence Q."/>
            <person name="Eichenberger J.P."/>
            <person name="Booth B.W."/>
            <person name="Piaggio A.J."/>
            <person name="Chandler J.C."/>
            <person name="Franklin A.B."/>
            <person name="Celniker S.E."/>
        </authorList>
    </citation>
    <scope>NUCLEOTIDE SEQUENCE</scope>
    <source>
        <strain evidence="2">QA-1986 374</strain>
    </source>
</reference>
<protein>
    <submittedName>
        <fullName evidence="2">Uncharacterized protein</fullName>
    </submittedName>
</protein>
<keyword evidence="3" id="KW-1185">Reference proteome</keyword>